<feature type="domain" description="MOSC" evidence="1">
    <location>
        <begin position="31"/>
        <end position="165"/>
    </location>
</feature>
<keyword evidence="3" id="KW-1185">Reference proteome</keyword>
<name>A0ABT0XFJ1_9BACI</name>
<dbReference type="PROSITE" id="PS51340">
    <property type="entry name" value="MOSC"/>
    <property type="match status" value="1"/>
</dbReference>
<gene>
    <name evidence="2" type="ORF">NDM98_02850</name>
</gene>
<comment type="caution">
    <text evidence="2">The sequence shown here is derived from an EMBL/GenBank/DDBJ whole genome shotgun (WGS) entry which is preliminary data.</text>
</comment>
<dbReference type="EMBL" id="JAMQJY010000001">
    <property type="protein sequence ID" value="MCM2674550.1"/>
    <property type="molecule type" value="Genomic_DNA"/>
</dbReference>
<dbReference type="InterPro" id="IPR005163">
    <property type="entry name" value="Tri_helical_YiiM-like"/>
</dbReference>
<dbReference type="Pfam" id="PF03475">
    <property type="entry name" value="YiiM_3-alpha"/>
    <property type="match status" value="1"/>
</dbReference>
<evidence type="ECO:0000313" key="3">
    <source>
        <dbReference type="Proteomes" id="UP001203665"/>
    </source>
</evidence>
<accession>A0ABT0XFJ1</accession>
<dbReference type="Proteomes" id="UP001203665">
    <property type="component" value="Unassembled WGS sequence"/>
</dbReference>
<dbReference type="PANTHER" id="PTHR30212:SF2">
    <property type="entry name" value="PROTEIN YIIM"/>
    <property type="match status" value="1"/>
</dbReference>
<dbReference type="Pfam" id="PF03473">
    <property type="entry name" value="MOSC"/>
    <property type="match status" value="1"/>
</dbReference>
<dbReference type="Gene3D" id="2.40.33.20">
    <property type="entry name" value="PK beta-barrel domain-like"/>
    <property type="match status" value="1"/>
</dbReference>
<proteinExistence type="predicted"/>
<reference evidence="2" key="1">
    <citation type="submission" date="2022-06" db="EMBL/GenBank/DDBJ databases">
        <title>Alkalicoccobacillus porphyridii sp. nov., isolated from a marine red alga, Porphyridium purpureum and reclassification of Shouchella plakortidis and Shouchella gibsonii as Alkalicoccobacillus plakortidis comb. nov. and Alkalicoccobacillus gibsonii comb. nov.</title>
        <authorList>
            <person name="Kim K.H."/>
            <person name="Lee J.K."/>
            <person name="Han D.M."/>
            <person name="Baek J.H."/>
            <person name="Jeon C.O."/>
        </authorList>
    </citation>
    <scope>NUCLEOTIDE SEQUENCE</scope>
    <source>
        <strain evidence="2">DSM 19153</strain>
    </source>
</reference>
<dbReference type="PANTHER" id="PTHR30212">
    <property type="entry name" value="PROTEIN YIIM"/>
    <property type="match status" value="1"/>
</dbReference>
<evidence type="ECO:0000259" key="1">
    <source>
        <dbReference type="PROSITE" id="PS51340"/>
    </source>
</evidence>
<dbReference type="InterPro" id="IPR005302">
    <property type="entry name" value="MoCF_Sase_C"/>
</dbReference>
<dbReference type="SUPFAM" id="SSF50800">
    <property type="entry name" value="PK beta-barrel domain-like"/>
    <property type="match status" value="1"/>
</dbReference>
<dbReference type="InterPro" id="IPR011037">
    <property type="entry name" value="Pyrv_Knase-like_insert_dom_sf"/>
</dbReference>
<organism evidence="2 3">
    <name type="scientific">Alkalicoccobacillus plakortidis</name>
    <dbReference type="NCBI Taxonomy" id="444060"/>
    <lineage>
        <taxon>Bacteria</taxon>
        <taxon>Bacillati</taxon>
        <taxon>Bacillota</taxon>
        <taxon>Bacilli</taxon>
        <taxon>Bacillales</taxon>
        <taxon>Bacillaceae</taxon>
        <taxon>Alkalicoccobacillus</taxon>
    </lineage>
</organism>
<protein>
    <submittedName>
        <fullName evidence="2">MOSC domain-containing protein</fullName>
    </submittedName>
</protein>
<dbReference type="InterPro" id="IPR052353">
    <property type="entry name" value="Benzoxazolinone_Detox_Enz"/>
</dbReference>
<sequence>MRHLSISNLAVAEPEIMSYASGKQMNTAITKKKIEKVLLREEGFEGDAVADLKNHGGAERAVCFYPTEHYSFWNHEFSTELTTAAFGENITVSGLLEEHVCIGDVYQIGEAVVTITQGRVPCNTIDRHTSVKGLFKRVMETGYTGYFAKVLKEGVIEHDSLITLVSRDTEQISVLHANKLFFQQIKNKADIEQLLKVEALAEKWRIHFNRIKEKL</sequence>
<evidence type="ECO:0000313" key="2">
    <source>
        <dbReference type="EMBL" id="MCM2674550.1"/>
    </source>
</evidence>
<dbReference type="RefSeq" id="WP_251604445.1">
    <property type="nucleotide sequence ID" value="NZ_JAMQJY010000001.1"/>
</dbReference>